<protein>
    <submittedName>
        <fullName evidence="1">Uncharacterized protein</fullName>
    </submittedName>
</protein>
<proteinExistence type="predicted"/>
<dbReference type="AlphaFoldDB" id="A0A0A9B7J4"/>
<organism evidence="1">
    <name type="scientific">Arundo donax</name>
    <name type="common">Giant reed</name>
    <name type="synonym">Donax arundinaceus</name>
    <dbReference type="NCBI Taxonomy" id="35708"/>
    <lineage>
        <taxon>Eukaryota</taxon>
        <taxon>Viridiplantae</taxon>
        <taxon>Streptophyta</taxon>
        <taxon>Embryophyta</taxon>
        <taxon>Tracheophyta</taxon>
        <taxon>Spermatophyta</taxon>
        <taxon>Magnoliopsida</taxon>
        <taxon>Liliopsida</taxon>
        <taxon>Poales</taxon>
        <taxon>Poaceae</taxon>
        <taxon>PACMAD clade</taxon>
        <taxon>Arundinoideae</taxon>
        <taxon>Arundineae</taxon>
        <taxon>Arundo</taxon>
    </lineage>
</organism>
<dbReference type="EMBL" id="GBRH01238564">
    <property type="protein sequence ID" value="JAD59331.1"/>
    <property type="molecule type" value="Transcribed_RNA"/>
</dbReference>
<name>A0A0A9B7J4_ARUDO</name>
<reference evidence="1" key="2">
    <citation type="journal article" date="2015" name="Data Brief">
        <title>Shoot transcriptome of the giant reed, Arundo donax.</title>
        <authorList>
            <person name="Barrero R.A."/>
            <person name="Guerrero F.D."/>
            <person name="Moolhuijzen P."/>
            <person name="Goolsby J.A."/>
            <person name="Tidwell J."/>
            <person name="Bellgard S.E."/>
            <person name="Bellgard M.I."/>
        </authorList>
    </citation>
    <scope>NUCLEOTIDE SEQUENCE</scope>
    <source>
        <tissue evidence="1">Shoot tissue taken approximately 20 cm above the soil surface</tissue>
    </source>
</reference>
<reference evidence="1" key="1">
    <citation type="submission" date="2014-09" db="EMBL/GenBank/DDBJ databases">
        <authorList>
            <person name="Magalhaes I.L.F."/>
            <person name="Oliveira U."/>
            <person name="Santos F.R."/>
            <person name="Vidigal T.H.D.A."/>
            <person name="Brescovit A.D."/>
            <person name="Santos A.J."/>
        </authorList>
    </citation>
    <scope>NUCLEOTIDE SEQUENCE</scope>
    <source>
        <tissue evidence="1">Shoot tissue taken approximately 20 cm above the soil surface</tissue>
    </source>
</reference>
<accession>A0A0A9B7J4</accession>
<sequence length="32" mass="3668">MHVSSREPPPECKKCYKQFQMRIVLLSGCQGS</sequence>
<evidence type="ECO:0000313" key="1">
    <source>
        <dbReference type="EMBL" id="JAD59331.1"/>
    </source>
</evidence>